<keyword evidence="3" id="KW-0663">Pyridoxal phosphate</keyword>
<dbReference type="PRINTS" id="PR01179">
    <property type="entry name" value="ODADCRBXLASE"/>
</dbReference>
<evidence type="ECO:0000256" key="5">
    <source>
        <dbReference type="RuleBase" id="RU003737"/>
    </source>
</evidence>
<gene>
    <name evidence="8" type="ORF">CHS0354_010170</name>
</gene>
<dbReference type="Proteomes" id="UP001195483">
    <property type="component" value="Unassembled WGS sequence"/>
</dbReference>
<evidence type="ECO:0000256" key="1">
    <source>
        <dbReference type="ARBA" id="ARBA00001933"/>
    </source>
</evidence>
<comment type="similarity">
    <text evidence="2 5">Belongs to the Orn/Lys/Arg decarboxylase class-II family.</text>
</comment>
<dbReference type="InterPro" id="IPR022644">
    <property type="entry name" value="De-COase2_N"/>
</dbReference>
<dbReference type="EMBL" id="JAEAOA010000639">
    <property type="protein sequence ID" value="KAK3584395.1"/>
    <property type="molecule type" value="Genomic_DNA"/>
</dbReference>
<dbReference type="SUPFAM" id="SSF50621">
    <property type="entry name" value="Alanine racemase C-terminal domain-like"/>
    <property type="match status" value="1"/>
</dbReference>
<dbReference type="InterPro" id="IPR029066">
    <property type="entry name" value="PLP-binding_barrel"/>
</dbReference>
<dbReference type="Pfam" id="PF00278">
    <property type="entry name" value="Orn_DAP_Arg_deC"/>
    <property type="match status" value="1"/>
</dbReference>
<organism evidence="8 9">
    <name type="scientific">Potamilus streckersoni</name>
    <dbReference type="NCBI Taxonomy" id="2493646"/>
    <lineage>
        <taxon>Eukaryota</taxon>
        <taxon>Metazoa</taxon>
        <taxon>Spiralia</taxon>
        <taxon>Lophotrochozoa</taxon>
        <taxon>Mollusca</taxon>
        <taxon>Bivalvia</taxon>
        <taxon>Autobranchia</taxon>
        <taxon>Heteroconchia</taxon>
        <taxon>Palaeoheterodonta</taxon>
        <taxon>Unionida</taxon>
        <taxon>Unionoidea</taxon>
        <taxon>Unionidae</taxon>
        <taxon>Ambleminae</taxon>
        <taxon>Lampsilini</taxon>
        <taxon>Potamilus</taxon>
    </lineage>
</organism>
<evidence type="ECO:0000259" key="7">
    <source>
        <dbReference type="Pfam" id="PF02784"/>
    </source>
</evidence>
<feature type="domain" description="Orn/DAP/Arg decarboxylase 2 N-terminal" evidence="7">
    <location>
        <begin position="19"/>
        <end position="153"/>
    </location>
</feature>
<proteinExistence type="inferred from homology"/>
<reference evidence="8" key="3">
    <citation type="submission" date="2023-05" db="EMBL/GenBank/DDBJ databases">
        <authorList>
            <person name="Smith C.H."/>
        </authorList>
    </citation>
    <scope>NUCLEOTIDE SEQUENCE</scope>
    <source>
        <strain evidence="8">CHS0354</strain>
        <tissue evidence="8">Mantle</tissue>
    </source>
</reference>
<evidence type="ECO:0000259" key="6">
    <source>
        <dbReference type="Pfam" id="PF00278"/>
    </source>
</evidence>
<name>A0AAE0S3Q4_9BIVA</name>
<reference evidence="8" key="1">
    <citation type="journal article" date="2021" name="Genome Biol. Evol.">
        <title>A High-Quality Reference Genome for a Parasitic Bivalve with Doubly Uniparental Inheritance (Bivalvia: Unionida).</title>
        <authorList>
            <person name="Smith C.H."/>
        </authorList>
    </citation>
    <scope>NUCLEOTIDE SEQUENCE</scope>
    <source>
        <strain evidence="8">CHS0354</strain>
    </source>
</reference>
<sequence>MALTNVVVYFAWNLYRKLRSIRLLLRIKPEGRMKVKVDLSKICGCFPCESRGLLLAAKTFQLDVVGVSFNVGSGCEDYGVFRETIRVAREVFNTGFELGFKMTLLDIGGGFPGTDTSKVNFEEMSSVIMKALDTHFPEREIDIVAESGRYFVASAFTLATHIMGKRTMKRCARNKDGNIIDPTDNQMVEDRMYYINDGVFQSFMYYLLFHAEMELTPFTLKDTESGTLFKSTLWGSTCANVDCIMEDVLLPDLHSGDWMYFPNMGAYTSTMSTTFNGMLNPMLCFFCRKDAWGSLNLNAAD</sequence>
<evidence type="ECO:0000256" key="3">
    <source>
        <dbReference type="ARBA" id="ARBA00022898"/>
    </source>
</evidence>
<dbReference type="Pfam" id="PF02784">
    <property type="entry name" value="Orn_Arg_deC_N"/>
    <property type="match status" value="1"/>
</dbReference>
<dbReference type="GO" id="GO:0033387">
    <property type="term" value="P:putrescine biosynthetic process from arginine, via ornithine"/>
    <property type="evidence" value="ECO:0007669"/>
    <property type="project" value="TreeGrafter"/>
</dbReference>
<keyword evidence="9" id="KW-1185">Reference proteome</keyword>
<dbReference type="GO" id="GO:0005737">
    <property type="term" value="C:cytoplasm"/>
    <property type="evidence" value="ECO:0007669"/>
    <property type="project" value="TreeGrafter"/>
</dbReference>
<dbReference type="SUPFAM" id="SSF51419">
    <property type="entry name" value="PLP-binding barrel"/>
    <property type="match status" value="1"/>
</dbReference>
<evidence type="ECO:0000313" key="8">
    <source>
        <dbReference type="EMBL" id="KAK3584395.1"/>
    </source>
</evidence>
<accession>A0AAE0S3Q4</accession>
<dbReference type="GO" id="GO:0004586">
    <property type="term" value="F:ornithine decarboxylase activity"/>
    <property type="evidence" value="ECO:0007669"/>
    <property type="project" value="TreeGrafter"/>
</dbReference>
<dbReference type="InterPro" id="IPR002433">
    <property type="entry name" value="Orn_de-COase"/>
</dbReference>
<reference evidence="8" key="2">
    <citation type="journal article" date="2021" name="Genome Biol. Evol.">
        <title>Developing a high-quality reference genome for a parasitic bivalve with doubly uniparental inheritance (Bivalvia: Unionida).</title>
        <authorList>
            <person name="Smith C.H."/>
        </authorList>
    </citation>
    <scope>NUCLEOTIDE SEQUENCE</scope>
    <source>
        <strain evidence="8">CHS0354</strain>
        <tissue evidence="8">Mantle</tissue>
    </source>
</reference>
<dbReference type="InterPro" id="IPR000183">
    <property type="entry name" value="Orn/DAP/Arg_de-COase"/>
</dbReference>
<dbReference type="AlphaFoldDB" id="A0AAE0S3Q4"/>
<evidence type="ECO:0008006" key="10">
    <source>
        <dbReference type="Google" id="ProtNLM"/>
    </source>
</evidence>
<comment type="caution">
    <text evidence="8">The sequence shown here is derived from an EMBL/GenBank/DDBJ whole genome shotgun (WGS) entry which is preliminary data.</text>
</comment>
<dbReference type="Gene3D" id="3.20.20.10">
    <property type="entry name" value="Alanine racemase"/>
    <property type="match status" value="1"/>
</dbReference>
<dbReference type="PANTHER" id="PTHR11482">
    <property type="entry name" value="ARGININE/DIAMINOPIMELATE/ORNITHINE DECARBOXYLASE"/>
    <property type="match status" value="1"/>
</dbReference>
<evidence type="ECO:0000256" key="2">
    <source>
        <dbReference type="ARBA" id="ARBA00008872"/>
    </source>
</evidence>
<dbReference type="PRINTS" id="PR01182">
    <property type="entry name" value="ORNDCRBXLASE"/>
</dbReference>
<evidence type="ECO:0000313" key="9">
    <source>
        <dbReference type="Proteomes" id="UP001195483"/>
    </source>
</evidence>
<protein>
    <recommendedName>
        <fullName evidence="10">Ornithine decarboxylase</fullName>
    </recommendedName>
</protein>
<dbReference type="InterPro" id="IPR009006">
    <property type="entry name" value="Ala_racemase/Decarboxylase_C"/>
</dbReference>
<dbReference type="Gene3D" id="2.40.37.10">
    <property type="entry name" value="Lyase, Ornithine Decarboxylase, Chain A, domain 1"/>
    <property type="match status" value="1"/>
</dbReference>
<evidence type="ECO:0000256" key="4">
    <source>
        <dbReference type="ARBA" id="ARBA00023239"/>
    </source>
</evidence>
<dbReference type="InterPro" id="IPR022643">
    <property type="entry name" value="De-COase2_C"/>
</dbReference>
<comment type="cofactor">
    <cofactor evidence="1">
        <name>pyridoxal 5'-phosphate</name>
        <dbReference type="ChEBI" id="CHEBI:597326"/>
    </cofactor>
</comment>
<keyword evidence="4" id="KW-0456">Lyase</keyword>
<feature type="domain" description="Orn/DAP/Arg decarboxylase 2 C-terminal" evidence="6">
    <location>
        <begin position="154"/>
        <end position="265"/>
    </location>
</feature>
<dbReference type="PANTHER" id="PTHR11482:SF6">
    <property type="entry name" value="ORNITHINE DECARBOXYLASE 1-RELATED"/>
    <property type="match status" value="1"/>
</dbReference>